<keyword evidence="2" id="KW-1185">Reference proteome</keyword>
<dbReference type="EMBL" id="SPVG01000178">
    <property type="protein sequence ID" value="TFW18853.1"/>
    <property type="molecule type" value="Genomic_DNA"/>
</dbReference>
<dbReference type="RefSeq" id="WP_135202763.1">
    <property type="nucleotide sequence ID" value="NZ_SPVG01000178.1"/>
</dbReference>
<reference evidence="1 2" key="1">
    <citation type="submission" date="2019-03" db="EMBL/GenBank/DDBJ databases">
        <title>Draft Genome Sequence of Duganella callidus sp. nov., a Novel Duganella Species Isolated from Cultivated Soil.</title>
        <authorList>
            <person name="Raths R."/>
            <person name="Peta V."/>
            <person name="Bucking H."/>
        </authorList>
    </citation>
    <scope>NUCLEOTIDE SEQUENCE [LARGE SCALE GENOMIC DNA]</scope>
    <source>
        <strain evidence="1 2">DN04</strain>
    </source>
</reference>
<accession>A0A4Y9SDH5</accession>
<organism evidence="1 2">
    <name type="scientific">Duganella callida</name>
    <dbReference type="NCBI Taxonomy" id="2561932"/>
    <lineage>
        <taxon>Bacteria</taxon>
        <taxon>Pseudomonadati</taxon>
        <taxon>Pseudomonadota</taxon>
        <taxon>Betaproteobacteria</taxon>
        <taxon>Burkholderiales</taxon>
        <taxon>Oxalobacteraceae</taxon>
        <taxon>Telluria group</taxon>
        <taxon>Duganella</taxon>
    </lineage>
</organism>
<name>A0A4Y9SDH5_9BURK</name>
<evidence type="ECO:0008006" key="3">
    <source>
        <dbReference type="Google" id="ProtNLM"/>
    </source>
</evidence>
<gene>
    <name evidence="1" type="ORF">E4L98_17145</name>
</gene>
<protein>
    <recommendedName>
        <fullName evidence="3">Tyr recombinase domain-containing protein</fullName>
    </recommendedName>
</protein>
<dbReference type="OrthoDB" id="8883268at2"/>
<dbReference type="AlphaFoldDB" id="A0A4Y9SDH5"/>
<comment type="caution">
    <text evidence="1">The sequence shown here is derived from an EMBL/GenBank/DDBJ whole genome shotgun (WGS) entry which is preliminary data.</text>
</comment>
<dbReference type="Proteomes" id="UP000297729">
    <property type="component" value="Unassembled WGS sequence"/>
</dbReference>
<evidence type="ECO:0000313" key="1">
    <source>
        <dbReference type="EMBL" id="TFW18853.1"/>
    </source>
</evidence>
<sequence>MARFKTKMRHLAPAWADKLWDAAQSRNRGAGAEWLLPLAALAVTGVRPASLERGITFDLVHDRSGAEYIRARSFGAKILKDFDGTTIRGQDEVQVCWRICPPADTPHRPQELSAILHALQRNEQKRITVTYDAEGISTRIRELSKEIWPRKQYQVSAICYRELLSRCCKDAGMSASDIAKVMGHLSTESQGRYSSGTRRSSLPPGQRARLFSHIAASNAVRTHRSPMQRFKNAAANIKRKKLALSTPC</sequence>
<proteinExistence type="predicted"/>
<evidence type="ECO:0000313" key="2">
    <source>
        <dbReference type="Proteomes" id="UP000297729"/>
    </source>
</evidence>